<dbReference type="PROSITE" id="PS50022">
    <property type="entry name" value="FA58C_3"/>
    <property type="match status" value="1"/>
</dbReference>
<protein>
    <recommendedName>
        <fullName evidence="1">F5/8 type C domain-containing protein</fullName>
    </recommendedName>
</protein>
<gene>
    <name evidence="2" type="ORF">NEMVEDRAFT_v1g84116</name>
</gene>
<dbReference type="Gene3D" id="2.60.120.260">
    <property type="entry name" value="Galactose-binding domain-like"/>
    <property type="match status" value="1"/>
</dbReference>
<dbReference type="Proteomes" id="UP000001593">
    <property type="component" value="Unassembled WGS sequence"/>
</dbReference>
<dbReference type="STRING" id="45351.A7RK40"/>
<dbReference type="SMART" id="SM00231">
    <property type="entry name" value="FA58C"/>
    <property type="match status" value="1"/>
</dbReference>
<dbReference type="HOGENOM" id="CLU_030066_1_0_1"/>
<dbReference type="Pfam" id="PF00754">
    <property type="entry name" value="F5_F8_type_C"/>
    <property type="match status" value="1"/>
</dbReference>
<dbReference type="PANTHER" id="PTHR24543:SF325">
    <property type="entry name" value="F5_8 TYPE C DOMAIN-CONTAINING PROTEIN"/>
    <property type="match status" value="1"/>
</dbReference>
<dbReference type="InParanoid" id="A7RK40"/>
<feature type="non-terminal residue" evidence="2">
    <location>
        <position position="146"/>
    </location>
</feature>
<dbReference type="SUPFAM" id="SSF49785">
    <property type="entry name" value="Galactose-binding domain-like"/>
    <property type="match status" value="1"/>
</dbReference>
<accession>A7RK40</accession>
<evidence type="ECO:0000259" key="1">
    <source>
        <dbReference type="PROSITE" id="PS50022"/>
    </source>
</evidence>
<dbReference type="CDD" id="cd00057">
    <property type="entry name" value="FA58C"/>
    <property type="match status" value="1"/>
</dbReference>
<reference evidence="2 3" key="1">
    <citation type="journal article" date="2007" name="Science">
        <title>Sea anemone genome reveals ancestral eumetazoan gene repertoire and genomic organization.</title>
        <authorList>
            <person name="Putnam N.H."/>
            <person name="Srivastava M."/>
            <person name="Hellsten U."/>
            <person name="Dirks B."/>
            <person name="Chapman J."/>
            <person name="Salamov A."/>
            <person name="Terry A."/>
            <person name="Shapiro H."/>
            <person name="Lindquist E."/>
            <person name="Kapitonov V.V."/>
            <person name="Jurka J."/>
            <person name="Genikhovich G."/>
            <person name="Grigoriev I.V."/>
            <person name="Lucas S.M."/>
            <person name="Steele R.E."/>
            <person name="Finnerty J.R."/>
            <person name="Technau U."/>
            <person name="Martindale M.Q."/>
            <person name="Rokhsar D.S."/>
        </authorList>
    </citation>
    <scope>NUCLEOTIDE SEQUENCE [LARGE SCALE GENOMIC DNA]</scope>
    <source>
        <strain evidence="3">CH2 X CH6</strain>
    </source>
</reference>
<organism evidence="2 3">
    <name type="scientific">Nematostella vectensis</name>
    <name type="common">Starlet sea anemone</name>
    <dbReference type="NCBI Taxonomy" id="45351"/>
    <lineage>
        <taxon>Eukaryota</taxon>
        <taxon>Metazoa</taxon>
        <taxon>Cnidaria</taxon>
        <taxon>Anthozoa</taxon>
        <taxon>Hexacorallia</taxon>
        <taxon>Actiniaria</taxon>
        <taxon>Edwardsiidae</taxon>
        <taxon>Nematostella</taxon>
    </lineage>
</organism>
<dbReference type="PROSITE" id="PS01285">
    <property type="entry name" value="FA58C_1"/>
    <property type="match status" value="1"/>
</dbReference>
<dbReference type="eggNOG" id="KOG2649">
    <property type="taxonomic scope" value="Eukaryota"/>
</dbReference>
<evidence type="ECO:0000313" key="2">
    <source>
        <dbReference type="EMBL" id="EDO48097.1"/>
    </source>
</evidence>
<dbReference type="EMBL" id="DS469515">
    <property type="protein sequence ID" value="EDO48097.1"/>
    <property type="molecule type" value="Genomic_DNA"/>
</dbReference>
<dbReference type="OMA" id="RIHPAYW"/>
<dbReference type="FunFam" id="2.60.120.260:FF:000016">
    <property type="entry name" value="Contactin-associated protein-like 4 isoform 1"/>
    <property type="match status" value="1"/>
</dbReference>
<sequence>MFPLGVSSPKMPNKNIQASSFESHFSRPEYGRLHTESGLGAWCAGVQDTRQYLQIDLNRVMVVMGVGIQGRSQAENWVTAFRVSFSQDWKLWRYHIKDGERVLFRGNSDGVTVSFQYFHEGFLARGVRIHPAYWKNRICMRVELFG</sequence>
<feature type="domain" description="F5/8 type C" evidence="1">
    <location>
        <begin position="1"/>
        <end position="146"/>
    </location>
</feature>
<proteinExistence type="predicted"/>
<evidence type="ECO:0000313" key="3">
    <source>
        <dbReference type="Proteomes" id="UP000001593"/>
    </source>
</evidence>
<keyword evidence="3" id="KW-1185">Reference proteome</keyword>
<dbReference type="PhylomeDB" id="A7RK40"/>
<dbReference type="PANTHER" id="PTHR24543">
    <property type="entry name" value="MULTICOPPER OXIDASE-RELATED"/>
    <property type="match status" value="1"/>
</dbReference>
<dbReference type="InterPro" id="IPR008979">
    <property type="entry name" value="Galactose-bd-like_sf"/>
</dbReference>
<dbReference type="InterPro" id="IPR000421">
    <property type="entry name" value="FA58C"/>
</dbReference>
<name>A7RK40_NEMVE</name>
<dbReference type="AlphaFoldDB" id="A7RK40"/>